<feature type="compositionally biased region" description="Basic and acidic residues" evidence="6">
    <location>
        <begin position="176"/>
        <end position="186"/>
    </location>
</feature>
<dbReference type="Gene3D" id="3.10.450.50">
    <property type="match status" value="1"/>
</dbReference>
<keyword evidence="4" id="KW-0731">Sigma factor</keyword>
<protein>
    <recommendedName>
        <fullName evidence="11">RNA polymerase sigma-70 factor (ECF subfamily)</fullName>
    </recommendedName>
</protein>
<evidence type="ECO:0000256" key="5">
    <source>
        <dbReference type="ARBA" id="ARBA00023163"/>
    </source>
</evidence>
<dbReference type="InterPro" id="IPR032710">
    <property type="entry name" value="NTF2-like_dom_sf"/>
</dbReference>
<dbReference type="SUPFAM" id="SSF88946">
    <property type="entry name" value="Sigma2 domain of RNA polymerase sigma factors"/>
    <property type="match status" value="1"/>
</dbReference>
<dbReference type="InterPro" id="IPR013325">
    <property type="entry name" value="RNA_pol_sigma_r2"/>
</dbReference>
<dbReference type="InterPro" id="IPR036388">
    <property type="entry name" value="WH-like_DNA-bd_sf"/>
</dbReference>
<feature type="domain" description="RNA polymerase sigma factor 70 region 4 type 2" evidence="8">
    <location>
        <begin position="122"/>
        <end position="173"/>
    </location>
</feature>
<evidence type="ECO:0000313" key="9">
    <source>
        <dbReference type="EMBL" id="GHH77886.1"/>
    </source>
</evidence>
<dbReference type="InterPro" id="IPR014284">
    <property type="entry name" value="RNA_pol_sigma-70_dom"/>
</dbReference>
<keyword evidence="10" id="KW-1185">Reference proteome</keyword>
<evidence type="ECO:0000256" key="4">
    <source>
        <dbReference type="ARBA" id="ARBA00023082"/>
    </source>
</evidence>
<feature type="region of interest" description="Disordered" evidence="6">
    <location>
        <begin position="176"/>
        <end position="267"/>
    </location>
</feature>
<comment type="caution">
    <text evidence="9">The sequence shown here is derived from an EMBL/GenBank/DDBJ whole genome shotgun (WGS) entry which is preliminary data.</text>
</comment>
<evidence type="ECO:0008006" key="11">
    <source>
        <dbReference type="Google" id="ProtNLM"/>
    </source>
</evidence>
<keyword evidence="5" id="KW-0804">Transcription</keyword>
<gene>
    <name evidence="9" type="ORF">GCM10017772_39990</name>
</gene>
<evidence type="ECO:0000256" key="6">
    <source>
        <dbReference type="SAM" id="MobiDB-lite"/>
    </source>
</evidence>
<dbReference type="Pfam" id="PF04542">
    <property type="entry name" value="Sigma70_r2"/>
    <property type="match status" value="1"/>
</dbReference>
<dbReference type="GO" id="GO:0016987">
    <property type="term" value="F:sigma factor activity"/>
    <property type="evidence" value="ECO:0007669"/>
    <property type="project" value="UniProtKB-KW"/>
</dbReference>
<name>A0A919G4S7_9MICO</name>
<evidence type="ECO:0000259" key="8">
    <source>
        <dbReference type="Pfam" id="PF08281"/>
    </source>
</evidence>
<evidence type="ECO:0000256" key="3">
    <source>
        <dbReference type="ARBA" id="ARBA00023015"/>
    </source>
</evidence>
<dbReference type="Gene3D" id="1.10.10.10">
    <property type="entry name" value="Winged helix-like DNA-binding domain superfamily/Winged helix DNA-binding domain"/>
    <property type="match status" value="1"/>
</dbReference>
<accession>A0A919G4S7</accession>
<sequence>MTDPDSRRLDDAALGRLRPLAFSVAYRMLGSVAEAEDVVQEALTRVSQAEDVRNPDAFVTTVTTRIAIDVLRSARVRRESYVGDWLPEPLVGPIPSNLPVAMATPPPDTAGHAELADDLSTAFLVLLETLTPTERAAFLLHDVLGFPHSDAADVIGTSEVAARQLASRARRRIARHRDDVADREAQSRAASAVSARTGRGLSWRDNPVKQDGHASPGGQDGRDRRDGREAHEGHSPHDGRDTHDAHDAHDAHDQQSPRGWRPRSADDRARAEQLVSRFLAACEEGEVDPFLELLAQDVVLTGDGGGKVPPGMSISRPVAGRDTVARLLAGFMRRGAPLHFERALVGGEPGLLIVADDAVGGGLLGTWAFEISDGRVAAIRGVINPEKLRHLGPLADLDRLQAALKEALKETRRTRRPIR</sequence>
<evidence type="ECO:0000313" key="10">
    <source>
        <dbReference type="Proteomes" id="UP000627369"/>
    </source>
</evidence>
<feature type="compositionally biased region" description="Low complexity" evidence="6">
    <location>
        <begin position="187"/>
        <end position="196"/>
    </location>
</feature>
<reference evidence="9" key="1">
    <citation type="journal article" date="2014" name="Int. J. Syst. Evol. Microbiol.">
        <title>Complete genome sequence of Corynebacterium casei LMG S-19264T (=DSM 44701T), isolated from a smear-ripened cheese.</title>
        <authorList>
            <consortium name="US DOE Joint Genome Institute (JGI-PGF)"/>
            <person name="Walter F."/>
            <person name="Albersmeier A."/>
            <person name="Kalinowski J."/>
            <person name="Ruckert C."/>
        </authorList>
    </citation>
    <scope>NUCLEOTIDE SEQUENCE</scope>
    <source>
        <strain evidence="9">CGMCC 4.7398</strain>
    </source>
</reference>
<comment type="similarity">
    <text evidence="1">Belongs to the sigma-70 factor family. ECF subfamily.</text>
</comment>
<feature type="domain" description="RNA polymerase sigma-70 region 2" evidence="7">
    <location>
        <begin position="16"/>
        <end position="75"/>
    </location>
</feature>
<dbReference type="SUPFAM" id="SSF54427">
    <property type="entry name" value="NTF2-like"/>
    <property type="match status" value="1"/>
</dbReference>
<dbReference type="Gene3D" id="1.10.1740.10">
    <property type="match status" value="1"/>
</dbReference>
<dbReference type="PANTHER" id="PTHR30173">
    <property type="entry name" value="SIGMA 19 FACTOR"/>
    <property type="match status" value="1"/>
</dbReference>
<dbReference type="GO" id="GO:0006352">
    <property type="term" value="P:DNA-templated transcription initiation"/>
    <property type="evidence" value="ECO:0007669"/>
    <property type="project" value="InterPro"/>
</dbReference>
<dbReference type="InterPro" id="IPR013249">
    <property type="entry name" value="RNA_pol_sigma70_r4_t2"/>
</dbReference>
<reference evidence="9" key="2">
    <citation type="submission" date="2020-09" db="EMBL/GenBank/DDBJ databases">
        <authorList>
            <person name="Sun Q."/>
            <person name="Zhou Y."/>
        </authorList>
    </citation>
    <scope>NUCLEOTIDE SEQUENCE</scope>
    <source>
        <strain evidence="9">CGMCC 4.7398</strain>
    </source>
</reference>
<dbReference type="NCBIfam" id="TIGR02937">
    <property type="entry name" value="sigma70-ECF"/>
    <property type="match status" value="1"/>
</dbReference>
<dbReference type="InterPro" id="IPR052704">
    <property type="entry name" value="ECF_Sigma-70_Domain"/>
</dbReference>
<proteinExistence type="inferred from homology"/>
<keyword evidence="3" id="KW-0805">Transcription regulation</keyword>
<dbReference type="EMBL" id="BNAS01000006">
    <property type="protein sequence ID" value="GHH77886.1"/>
    <property type="molecule type" value="Genomic_DNA"/>
</dbReference>
<dbReference type="InterPro" id="IPR007627">
    <property type="entry name" value="RNA_pol_sigma70_r2"/>
</dbReference>
<dbReference type="AlphaFoldDB" id="A0A919G4S7"/>
<dbReference type="GO" id="GO:0003677">
    <property type="term" value="F:DNA binding"/>
    <property type="evidence" value="ECO:0007669"/>
    <property type="project" value="InterPro"/>
</dbReference>
<dbReference type="Pfam" id="PF08281">
    <property type="entry name" value="Sigma70_r4_2"/>
    <property type="match status" value="1"/>
</dbReference>
<dbReference type="InterPro" id="IPR013324">
    <property type="entry name" value="RNA_pol_sigma_r3/r4-like"/>
</dbReference>
<dbReference type="RefSeq" id="WP_229872607.1">
    <property type="nucleotide sequence ID" value="NZ_BNAS01000006.1"/>
</dbReference>
<dbReference type="Proteomes" id="UP000627369">
    <property type="component" value="Unassembled WGS sequence"/>
</dbReference>
<evidence type="ECO:0000256" key="2">
    <source>
        <dbReference type="ARBA" id="ARBA00011344"/>
    </source>
</evidence>
<organism evidence="9 10">
    <name type="scientific">Promicromonospora soli</name>
    <dbReference type="NCBI Taxonomy" id="2035533"/>
    <lineage>
        <taxon>Bacteria</taxon>
        <taxon>Bacillati</taxon>
        <taxon>Actinomycetota</taxon>
        <taxon>Actinomycetes</taxon>
        <taxon>Micrococcales</taxon>
        <taxon>Promicromonosporaceae</taxon>
        <taxon>Promicromonospora</taxon>
    </lineage>
</organism>
<dbReference type="PANTHER" id="PTHR30173:SF36">
    <property type="entry name" value="ECF RNA POLYMERASE SIGMA FACTOR SIGJ"/>
    <property type="match status" value="1"/>
</dbReference>
<evidence type="ECO:0000256" key="1">
    <source>
        <dbReference type="ARBA" id="ARBA00010641"/>
    </source>
</evidence>
<evidence type="ECO:0000259" key="7">
    <source>
        <dbReference type="Pfam" id="PF04542"/>
    </source>
</evidence>
<comment type="subunit">
    <text evidence="2">Interacts transiently with the RNA polymerase catalytic core formed by RpoA, RpoB, RpoC and RpoZ (2 alpha, 1 beta, 1 beta' and 1 omega subunit) to form the RNA polymerase holoenzyme that can initiate transcription.</text>
</comment>
<feature type="compositionally biased region" description="Basic and acidic residues" evidence="6">
    <location>
        <begin position="220"/>
        <end position="255"/>
    </location>
</feature>
<dbReference type="SUPFAM" id="SSF88659">
    <property type="entry name" value="Sigma3 and sigma4 domains of RNA polymerase sigma factors"/>
    <property type="match status" value="1"/>
</dbReference>